<name>A0A8X6TNZ5_NEPPI</name>
<keyword evidence="2" id="KW-1185">Reference proteome</keyword>
<accession>A0A8X6TNZ5</accession>
<dbReference type="EMBL" id="BMAW01061471">
    <property type="protein sequence ID" value="GFT31270.1"/>
    <property type="molecule type" value="Genomic_DNA"/>
</dbReference>
<evidence type="ECO:0000313" key="2">
    <source>
        <dbReference type="Proteomes" id="UP000887013"/>
    </source>
</evidence>
<dbReference type="Proteomes" id="UP000887013">
    <property type="component" value="Unassembled WGS sequence"/>
</dbReference>
<comment type="caution">
    <text evidence="1">The sequence shown here is derived from an EMBL/GenBank/DDBJ whole genome shotgun (WGS) entry which is preliminary data.</text>
</comment>
<evidence type="ECO:0000313" key="1">
    <source>
        <dbReference type="EMBL" id="GFT31270.1"/>
    </source>
</evidence>
<organism evidence="1 2">
    <name type="scientific">Nephila pilipes</name>
    <name type="common">Giant wood spider</name>
    <name type="synonym">Nephila maculata</name>
    <dbReference type="NCBI Taxonomy" id="299642"/>
    <lineage>
        <taxon>Eukaryota</taxon>
        <taxon>Metazoa</taxon>
        <taxon>Ecdysozoa</taxon>
        <taxon>Arthropoda</taxon>
        <taxon>Chelicerata</taxon>
        <taxon>Arachnida</taxon>
        <taxon>Araneae</taxon>
        <taxon>Araneomorphae</taxon>
        <taxon>Entelegynae</taxon>
        <taxon>Araneoidea</taxon>
        <taxon>Nephilidae</taxon>
        <taxon>Nephila</taxon>
    </lineage>
</organism>
<reference evidence="1" key="1">
    <citation type="submission" date="2020-08" db="EMBL/GenBank/DDBJ databases">
        <title>Multicomponent nature underlies the extraordinary mechanical properties of spider dragline silk.</title>
        <authorList>
            <person name="Kono N."/>
            <person name="Nakamura H."/>
            <person name="Mori M."/>
            <person name="Yoshida Y."/>
            <person name="Ohtoshi R."/>
            <person name="Malay A.D."/>
            <person name="Moran D.A.P."/>
            <person name="Tomita M."/>
            <person name="Numata K."/>
            <person name="Arakawa K."/>
        </authorList>
    </citation>
    <scope>NUCLEOTIDE SEQUENCE</scope>
</reference>
<protein>
    <submittedName>
        <fullName evidence="1">Uncharacterized protein</fullName>
    </submittedName>
</protein>
<proteinExistence type="predicted"/>
<dbReference type="AlphaFoldDB" id="A0A8X6TNZ5"/>
<gene>
    <name evidence="1" type="ORF">NPIL_308381</name>
</gene>
<sequence>MSCTAMCPKIVVNMSSAAQYLFVEVTYRQDFNIAAPIISGNGLLNCTSSYELEAYLKSLVAKQTDLK</sequence>